<dbReference type="InterPro" id="IPR009702">
    <property type="entry name" value="DUF1284"/>
</dbReference>
<gene>
    <name evidence="1" type="ORF">BUFA31_17690</name>
</gene>
<evidence type="ECO:0008006" key="3">
    <source>
        <dbReference type="Google" id="ProtNLM"/>
    </source>
</evidence>
<accession>A0ABQ1E0X6</accession>
<proteinExistence type="predicted"/>
<dbReference type="Pfam" id="PF06935">
    <property type="entry name" value="DUF1284"/>
    <property type="match status" value="1"/>
</dbReference>
<protein>
    <recommendedName>
        <fullName evidence="3">DUF1284 domain-containing protein</fullName>
    </recommendedName>
</protein>
<dbReference type="Proteomes" id="UP000620147">
    <property type="component" value="Unassembled WGS sequence"/>
</dbReference>
<dbReference type="RefSeq" id="WP_243183951.1">
    <property type="nucleotide sequence ID" value="NZ_BLYJ01000021.1"/>
</dbReference>
<organism evidence="1 2">
    <name type="scientific">Butyricicoccus faecihominis</name>
    <dbReference type="NCBI Taxonomy" id="1712515"/>
    <lineage>
        <taxon>Bacteria</taxon>
        <taxon>Bacillati</taxon>
        <taxon>Bacillota</taxon>
        <taxon>Clostridia</taxon>
        <taxon>Eubacteriales</taxon>
        <taxon>Butyricicoccaceae</taxon>
        <taxon>Butyricicoccus</taxon>
    </lineage>
</organism>
<sequence>MIRLRPHHLLCTQGYSGKGYSTEFVQNMSAIVHSLRNVPGTRIRLVFGSDSLCAHCPHHTADNLCEAQEKVSRFDRKTVEYFDLHEGEYVYQDLIRAIDTQMTPAMLEDICRGCAWYPVSACKKNICGK</sequence>
<comment type="caution">
    <text evidence="1">The sequence shown here is derived from an EMBL/GenBank/DDBJ whole genome shotgun (WGS) entry which is preliminary data.</text>
</comment>
<reference evidence="1 2" key="1">
    <citation type="submission" date="2020-06" db="EMBL/GenBank/DDBJ databases">
        <title>Characterization of fructooligosaccharide metabolism and fructooligosaccharide-degrading enzymes in human commensal butyrate producers.</title>
        <authorList>
            <person name="Tanno H."/>
            <person name="Fujii T."/>
            <person name="Hirano K."/>
            <person name="Maeno S."/>
            <person name="Tonozuka T."/>
            <person name="Sakamoto M."/>
            <person name="Ohkuma M."/>
            <person name="Tochio T."/>
            <person name="Endo A."/>
        </authorList>
    </citation>
    <scope>NUCLEOTIDE SEQUENCE [LARGE SCALE GENOMIC DNA]</scope>
    <source>
        <strain evidence="1 2">JCM 31056</strain>
    </source>
</reference>
<name>A0ABQ1E0X6_9FIRM</name>
<dbReference type="EMBL" id="BLYJ01000021">
    <property type="protein sequence ID" value="GFO88605.1"/>
    <property type="molecule type" value="Genomic_DNA"/>
</dbReference>
<evidence type="ECO:0000313" key="2">
    <source>
        <dbReference type="Proteomes" id="UP000620147"/>
    </source>
</evidence>
<keyword evidence="2" id="KW-1185">Reference proteome</keyword>
<evidence type="ECO:0000313" key="1">
    <source>
        <dbReference type="EMBL" id="GFO88605.1"/>
    </source>
</evidence>